<dbReference type="Pfam" id="PF00756">
    <property type="entry name" value="Esterase"/>
    <property type="match status" value="1"/>
</dbReference>
<accession>A0A0R0DQ33</accession>
<dbReference type="STRING" id="659018.ABB34_10255"/>
<evidence type="ECO:0000256" key="2">
    <source>
        <dbReference type="ARBA" id="ARBA00022801"/>
    </source>
</evidence>
<comment type="caution">
    <text evidence="3">The sequence shown here is derived from an EMBL/GenBank/DDBJ whole genome shotgun (WGS) entry which is preliminary data.</text>
</comment>
<keyword evidence="4" id="KW-1185">Reference proteome</keyword>
<name>A0A0R0DQ33_9GAMM</name>
<dbReference type="PANTHER" id="PTHR40841:SF2">
    <property type="entry name" value="SIDEROPHORE-DEGRADING ESTERASE (EUROFUNG)"/>
    <property type="match status" value="1"/>
</dbReference>
<dbReference type="InterPro" id="IPR000801">
    <property type="entry name" value="Esterase-like"/>
</dbReference>
<dbReference type="PANTHER" id="PTHR40841">
    <property type="entry name" value="SIDEROPHORE TRIACETYLFUSARININE C ESTERASE"/>
    <property type="match status" value="1"/>
</dbReference>
<protein>
    <recommendedName>
        <fullName evidence="5">Esterase</fullName>
    </recommendedName>
</protein>
<dbReference type="RefSeq" id="WP_057641219.1">
    <property type="nucleotide sequence ID" value="NZ_LDJP01000058.1"/>
</dbReference>
<dbReference type="EMBL" id="LDJP01000058">
    <property type="protein sequence ID" value="KRG84175.1"/>
    <property type="molecule type" value="Genomic_DNA"/>
</dbReference>
<gene>
    <name evidence="3" type="ORF">ABB34_10255</name>
</gene>
<keyword evidence="2" id="KW-0378">Hydrolase</keyword>
<sequence>MAVTRSNERGGGPMRRDPLQVIGRTVADQASPHYRFERFVVAADDGGGRYRVNLAIPAPPPPAAGFPAFWMLDGNAALQAFDEQLLAGLARGTPQVLVFVGHDNPLRIDAAARMRDYTPLPARFEEDGGATRGGGADAFMDVIAHRIRPELARRVPLDPWRQALWGHSLGGMFALHALYCGDAGFRTFAAASPSLWWAGGALLGAPERAFVERAGERQARVLLMLGEGERHPDFSGRDMDDPAVVAHLRRVAAVPADALEQLAGRLRQVPGLDVGYREFAGLGHGPMLRASLLHALHAVAGIADRSGEVPP</sequence>
<evidence type="ECO:0000313" key="3">
    <source>
        <dbReference type="EMBL" id="KRG84175.1"/>
    </source>
</evidence>
<comment type="similarity">
    <text evidence="1">Belongs to the esterase D family.</text>
</comment>
<evidence type="ECO:0000313" key="4">
    <source>
        <dbReference type="Proteomes" id="UP000050940"/>
    </source>
</evidence>
<dbReference type="Proteomes" id="UP000050940">
    <property type="component" value="Unassembled WGS sequence"/>
</dbReference>
<dbReference type="InterPro" id="IPR029058">
    <property type="entry name" value="AB_hydrolase_fold"/>
</dbReference>
<reference evidence="3 4" key="1">
    <citation type="submission" date="2015-05" db="EMBL/GenBank/DDBJ databases">
        <title>Genome sequencing and analysis of members of genus Stenotrophomonas.</title>
        <authorList>
            <person name="Patil P.P."/>
            <person name="Midha S."/>
            <person name="Patil P.B."/>
        </authorList>
    </citation>
    <scope>NUCLEOTIDE SEQUENCE [LARGE SCALE GENOMIC DNA]</scope>
    <source>
        <strain evidence="3 4">JCM 16244</strain>
    </source>
</reference>
<dbReference type="AlphaFoldDB" id="A0A0R0DQ33"/>
<evidence type="ECO:0000256" key="1">
    <source>
        <dbReference type="ARBA" id="ARBA00005622"/>
    </source>
</evidence>
<dbReference type="InterPro" id="IPR052558">
    <property type="entry name" value="Siderophore_Hydrolase_D"/>
</dbReference>
<dbReference type="PATRIC" id="fig|659018.3.peg.2076"/>
<dbReference type="SUPFAM" id="SSF53474">
    <property type="entry name" value="alpha/beta-Hydrolases"/>
    <property type="match status" value="1"/>
</dbReference>
<proteinExistence type="inferred from homology"/>
<evidence type="ECO:0008006" key="5">
    <source>
        <dbReference type="Google" id="ProtNLM"/>
    </source>
</evidence>
<dbReference type="GO" id="GO:0016788">
    <property type="term" value="F:hydrolase activity, acting on ester bonds"/>
    <property type="evidence" value="ECO:0007669"/>
    <property type="project" value="TreeGrafter"/>
</dbReference>
<dbReference type="Gene3D" id="3.40.50.1820">
    <property type="entry name" value="alpha/beta hydrolase"/>
    <property type="match status" value="1"/>
</dbReference>
<organism evidence="3 4">
    <name type="scientific">Stenotrophomonas daejeonensis</name>
    <dbReference type="NCBI Taxonomy" id="659018"/>
    <lineage>
        <taxon>Bacteria</taxon>
        <taxon>Pseudomonadati</taxon>
        <taxon>Pseudomonadota</taxon>
        <taxon>Gammaproteobacteria</taxon>
        <taxon>Lysobacterales</taxon>
        <taxon>Lysobacteraceae</taxon>
        <taxon>Stenotrophomonas</taxon>
    </lineage>
</organism>